<protein>
    <submittedName>
        <fullName evidence="2">Uncharacterized protein</fullName>
    </submittedName>
</protein>
<dbReference type="AlphaFoldDB" id="A0A6G1K4J3"/>
<feature type="compositionally biased region" description="Polar residues" evidence="1">
    <location>
        <begin position="165"/>
        <end position="182"/>
    </location>
</feature>
<feature type="region of interest" description="Disordered" evidence="1">
    <location>
        <begin position="316"/>
        <end position="368"/>
    </location>
</feature>
<evidence type="ECO:0000313" key="3">
    <source>
        <dbReference type="Proteomes" id="UP000799428"/>
    </source>
</evidence>
<organism evidence="2 3">
    <name type="scientific">Pleomassaria siparia CBS 279.74</name>
    <dbReference type="NCBI Taxonomy" id="1314801"/>
    <lineage>
        <taxon>Eukaryota</taxon>
        <taxon>Fungi</taxon>
        <taxon>Dikarya</taxon>
        <taxon>Ascomycota</taxon>
        <taxon>Pezizomycotina</taxon>
        <taxon>Dothideomycetes</taxon>
        <taxon>Pleosporomycetidae</taxon>
        <taxon>Pleosporales</taxon>
        <taxon>Pleomassariaceae</taxon>
        <taxon>Pleomassaria</taxon>
    </lineage>
</organism>
<accession>A0A6G1K4J3</accession>
<dbReference type="OrthoDB" id="5578001at2759"/>
<feature type="region of interest" description="Disordered" evidence="1">
    <location>
        <begin position="205"/>
        <end position="225"/>
    </location>
</feature>
<keyword evidence="3" id="KW-1185">Reference proteome</keyword>
<gene>
    <name evidence="2" type="ORF">K504DRAFT_458203</name>
</gene>
<reference evidence="2" key="1">
    <citation type="journal article" date="2020" name="Stud. Mycol.">
        <title>101 Dothideomycetes genomes: a test case for predicting lifestyles and emergence of pathogens.</title>
        <authorList>
            <person name="Haridas S."/>
            <person name="Albert R."/>
            <person name="Binder M."/>
            <person name="Bloem J."/>
            <person name="Labutti K."/>
            <person name="Salamov A."/>
            <person name="Andreopoulos B."/>
            <person name="Baker S."/>
            <person name="Barry K."/>
            <person name="Bills G."/>
            <person name="Bluhm B."/>
            <person name="Cannon C."/>
            <person name="Castanera R."/>
            <person name="Culley D."/>
            <person name="Daum C."/>
            <person name="Ezra D."/>
            <person name="Gonzalez J."/>
            <person name="Henrissat B."/>
            <person name="Kuo A."/>
            <person name="Liang C."/>
            <person name="Lipzen A."/>
            <person name="Lutzoni F."/>
            <person name="Magnuson J."/>
            <person name="Mondo S."/>
            <person name="Nolan M."/>
            <person name="Ohm R."/>
            <person name="Pangilinan J."/>
            <person name="Park H.-J."/>
            <person name="Ramirez L."/>
            <person name="Alfaro M."/>
            <person name="Sun H."/>
            <person name="Tritt A."/>
            <person name="Yoshinaga Y."/>
            <person name="Zwiers L.-H."/>
            <person name="Turgeon B."/>
            <person name="Goodwin S."/>
            <person name="Spatafora J."/>
            <person name="Crous P."/>
            <person name="Grigoriev I."/>
        </authorList>
    </citation>
    <scope>NUCLEOTIDE SEQUENCE</scope>
    <source>
        <strain evidence="2">CBS 279.74</strain>
    </source>
</reference>
<dbReference type="EMBL" id="MU005773">
    <property type="protein sequence ID" value="KAF2707728.1"/>
    <property type="molecule type" value="Genomic_DNA"/>
</dbReference>
<feature type="region of interest" description="Disordered" evidence="1">
    <location>
        <begin position="246"/>
        <end position="300"/>
    </location>
</feature>
<evidence type="ECO:0000313" key="2">
    <source>
        <dbReference type="EMBL" id="KAF2707728.1"/>
    </source>
</evidence>
<sequence>MTAQHIPPPNARELLPPLLACLSTAPASKAPPPALIPLLSPILRQRLQLLASDNWLPLLCWDKQAASKLPQILGNIQLEPHPVSGEIELEDPDQILYRRSDPETLHARLVLTEFGLIPTYLWCTGGENGNRWELAELRGAGDAEDGSIWYANMGEANEKGFRRTASGTNGVAPQTHTTTVDASQPEPAQQDEDDDDAYWAAYDNTPAQTPKSKRSPAPNQNSRVQLPTQSELEYFARYAAEVQPALDSHDPDEEGLAPGESTLNGNSLNIHRAPQVEPLETSNLGPNGYDSSLPPASIADTANGLSHLKEIRKDSLGLDNQISDPPLETNKSPDRFATLNHPRPSSSASSGSVEKLERQATSNSNAELAIKQHISTDMKSLFRLARTAGIEREEFERIIMRELEVLPLLEQDN</sequence>
<proteinExistence type="predicted"/>
<name>A0A6G1K4J3_9PLEO</name>
<evidence type="ECO:0000256" key="1">
    <source>
        <dbReference type="SAM" id="MobiDB-lite"/>
    </source>
</evidence>
<feature type="region of interest" description="Disordered" evidence="1">
    <location>
        <begin position="161"/>
        <end position="193"/>
    </location>
</feature>
<dbReference type="Proteomes" id="UP000799428">
    <property type="component" value="Unassembled WGS sequence"/>
</dbReference>